<accession>A0A917KD30</accession>
<name>A0A917KD30_9ACTN</name>
<reference evidence="2" key="1">
    <citation type="journal article" date="2014" name="Int. J. Syst. Evol. Microbiol.">
        <title>Complete genome sequence of Corynebacterium casei LMG S-19264T (=DSM 44701T), isolated from a smear-ripened cheese.</title>
        <authorList>
            <consortium name="US DOE Joint Genome Institute (JGI-PGF)"/>
            <person name="Walter F."/>
            <person name="Albersmeier A."/>
            <person name="Kalinowski J."/>
            <person name="Ruckert C."/>
        </authorList>
    </citation>
    <scope>NUCLEOTIDE SEQUENCE</scope>
    <source>
        <strain evidence="2">JCM 3086</strain>
    </source>
</reference>
<evidence type="ECO:0000256" key="1">
    <source>
        <dbReference type="SAM" id="Phobius"/>
    </source>
</evidence>
<comment type="caution">
    <text evidence="2">The sequence shown here is derived from an EMBL/GenBank/DDBJ whole genome shotgun (WGS) entry which is preliminary data.</text>
</comment>
<organism evidence="2 3">
    <name type="scientific">Streptomyces brasiliensis</name>
    <dbReference type="NCBI Taxonomy" id="1954"/>
    <lineage>
        <taxon>Bacteria</taxon>
        <taxon>Bacillati</taxon>
        <taxon>Actinomycetota</taxon>
        <taxon>Actinomycetes</taxon>
        <taxon>Kitasatosporales</taxon>
        <taxon>Streptomycetaceae</taxon>
        <taxon>Streptomyces</taxon>
    </lineage>
</organism>
<protein>
    <submittedName>
        <fullName evidence="2">Uncharacterized protein</fullName>
    </submittedName>
</protein>
<reference evidence="2" key="2">
    <citation type="submission" date="2020-09" db="EMBL/GenBank/DDBJ databases">
        <authorList>
            <person name="Sun Q."/>
            <person name="Ohkuma M."/>
        </authorList>
    </citation>
    <scope>NUCLEOTIDE SEQUENCE</scope>
    <source>
        <strain evidence="2">JCM 3086</strain>
    </source>
</reference>
<dbReference type="EMBL" id="BMQA01000005">
    <property type="protein sequence ID" value="GGJ08877.1"/>
    <property type="molecule type" value="Genomic_DNA"/>
</dbReference>
<dbReference type="RefSeq" id="WP_189310656.1">
    <property type="nucleotide sequence ID" value="NZ_BMQA01000005.1"/>
</dbReference>
<keyword evidence="1" id="KW-0812">Transmembrane</keyword>
<proteinExistence type="predicted"/>
<dbReference type="AlphaFoldDB" id="A0A917KD30"/>
<evidence type="ECO:0000313" key="2">
    <source>
        <dbReference type="EMBL" id="GGJ08877.1"/>
    </source>
</evidence>
<keyword evidence="1" id="KW-0472">Membrane</keyword>
<keyword evidence="3" id="KW-1185">Reference proteome</keyword>
<keyword evidence="1" id="KW-1133">Transmembrane helix</keyword>
<dbReference type="Proteomes" id="UP000657574">
    <property type="component" value="Unassembled WGS sequence"/>
</dbReference>
<sequence length="82" mass="9283">MNRPEREAAVRRIMEQVPAPVPPELYAEIVRRGGRTLRRRAAARRLLWLLLAAACVAFAVWALTARPWVEPPSQTTPPLTGW</sequence>
<gene>
    <name evidence="2" type="ORF">GCM10010121_019030</name>
</gene>
<feature type="transmembrane region" description="Helical" evidence="1">
    <location>
        <begin position="46"/>
        <end position="64"/>
    </location>
</feature>
<evidence type="ECO:0000313" key="3">
    <source>
        <dbReference type="Proteomes" id="UP000657574"/>
    </source>
</evidence>